<reference evidence="2" key="1">
    <citation type="submission" date="2016-09" db="EMBL/GenBank/DDBJ databases">
        <title>Draft genome of thermotolerant cyanobacterium Desertifilum sp. strain IPPAS B-1220.</title>
        <authorList>
            <person name="Sinetova M.A."/>
            <person name="Bolakhan K."/>
            <person name="Zayadan B.K."/>
            <person name="Mironov K.S."/>
            <person name="Ustinova V."/>
            <person name="Kupriyanova E.V."/>
            <person name="Sidorov R.A."/>
            <person name="Skrypnik A.N."/>
            <person name="Gogoleva N.E."/>
            <person name="Gogolev Y.V."/>
            <person name="Los D.A."/>
        </authorList>
    </citation>
    <scope>NUCLEOTIDE SEQUENCE [LARGE SCALE GENOMIC DNA]</scope>
    <source>
        <strain evidence="2">IPPAS B-1220</strain>
    </source>
</reference>
<comment type="caution">
    <text evidence="2">The sequence shown here is derived from an EMBL/GenBank/DDBJ whole genome shotgun (WGS) entry which is preliminary data.</text>
</comment>
<protein>
    <submittedName>
        <fullName evidence="2">Uncharacterized protein</fullName>
    </submittedName>
</protein>
<feature type="transmembrane region" description="Helical" evidence="1">
    <location>
        <begin position="15"/>
        <end position="39"/>
    </location>
</feature>
<dbReference type="AlphaFoldDB" id="A0A1E5QCQ4"/>
<keyword evidence="1" id="KW-0812">Transmembrane</keyword>
<accession>A0A1E5QCQ4</accession>
<organism evidence="2">
    <name type="scientific">Desertifilum tharense IPPAS B-1220</name>
    <dbReference type="NCBI Taxonomy" id="1781255"/>
    <lineage>
        <taxon>Bacteria</taxon>
        <taxon>Bacillati</taxon>
        <taxon>Cyanobacteriota</taxon>
        <taxon>Cyanophyceae</taxon>
        <taxon>Desertifilales</taxon>
        <taxon>Desertifilaceae</taxon>
        <taxon>Desertifilum</taxon>
    </lineage>
</organism>
<dbReference type="OrthoDB" id="514266at2"/>
<feature type="transmembrane region" description="Helical" evidence="1">
    <location>
        <begin position="46"/>
        <end position="69"/>
    </location>
</feature>
<dbReference type="EMBL" id="MJGC01000132">
    <property type="protein sequence ID" value="OEJ72381.1"/>
    <property type="molecule type" value="Genomic_DNA"/>
</dbReference>
<keyword evidence="1" id="KW-0472">Membrane</keyword>
<evidence type="ECO:0000313" key="2">
    <source>
        <dbReference type="EMBL" id="OEJ72381.1"/>
    </source>
</evidence>
<gene>
    <name evidence="2" type="ORF">BH720_25220</name>
</gene>
<evidence type="ECO:0000256" key="1">
    <source>
        <dbReference type="SAM" id="Phobius"/>
    </source>
</evidence>
<sequence>MLNLHILSEFSREHCVAICAFLVPANLVATIVTLAIAFLGRPQRQIWIAASVASLPAIAMFFHILSWFAVGVVMAPTYILFTLGTVCLLINGWAIAHSPSLQLLMRAIAQRLLQTLKLA</sequence>
<proteinExistence type="predicted"/>
<dbReference type="STRING" id="1781255.BH720_25220"/>
<feature type="transmembrane region" description="Helical" evidence="1">
    <location>
        <begin position="75"/>
        <end position="96"/>
    </location>
</feature>
<name>A0A1E5QCQ4_9CYAN</name>
<dbReference type="RefSeq" id="WP_069969988.1">
    <property type="nucleotide sequence ID" value="NZ_CM124774.1"/>
</dbReference>
<keyword evidence="1" id="KW-1133">Transmembrane helix</keyword>